<keyword evidence="3" id="KW-1185">Reference proteome</keyword>
<proteinExistence type="predicted"/>
<evidence type="ECO:0000313" key="3">
    <source>
        <dbReference type="Proteomes" id="UP001597295"/>
    </source>
</evidence>
<evidence type="ECO:0000313" key="2">
    <source>
        <dbReference type="EMBL" id="MFD2264327.1"/>
    </source>
</evidence>
<evidence type="ECO:0000256" key="1">
    <source>
        <dbReference type="SAM" id="SignalP"/>
    </source>
</evidence>
<dbReference type="PROSITE" id="PS51257">
    <property type="entry name" value="PROKAR_LIPOPROTEIN"/>
    <property type="match status" value="1"/>
</dbReference>
<name>A0ABW5DTB0_9PROT</name>
<reference evidence="3" key="1">
    <citation type="journal article" date="2019" name="Int. J. Syst. Evol. Microbiol.">
        <title>The Global Catalogue of Microorganisms (GCM) 10K type strain sequencing project: providing services to taxonomists for standard genome sequencing and annotation.</title>
        <authorList>
            <consortium name="The Broad Institute Genomics Platform"/>
            <consortium name="The Broad Institute Genome Sequencing Center for Infectious Disease"/>
            <person name="Wu L."/>
            <person name="Ma J."/>
        </authorList>
    </citation>
    <scope>NUCLEOTIDE SEQUENCE [LARGE SCALE GENOMIC DNA]</scope>
    <source>
        <strain evidence="3">CGMCC 1.19062</strain>
    </source>
</reference>
<dbReference type="Proteomes" id="UP001597295">
    <property type="component" value="Unassembled WGS sequence"/>
</dbReference>
<dbReference type="RefSeq" id="WP_379877407.1">
    <property type="nucleotide sequence ID" value="NZ_JBHUIP010000013.1"/>
</dbReference>
<evidence type="ECO:0008006" key="4">
    <source>
        <dbReference type="Google" id="ProtNLM"/>
    </source>
</evidence>
<protein>
    <recommendedName>
        <fullName evidence="4">Lipoprotein</fullName>
    </recommendedName>
</protein>
<sequence length="250" mass="28388">MTRSLTALWLLLFLGACAAMPKSVPMNPNPLSIEQIGQMAESDVRSRQRVPLEIWQSMPTFLRKPEYAKYPLIAYTYHVTFKRPVGYHPSEPMWVNYIDPFTGEIILSDYPDRPYFPDDPTTGVFLGRKYEGMAVQGSVEKPLFKPIDEPVWKAGFNRLLKDSAVLSNPAFFDAVPAQPSSEDIAFAFAYWRQNDTSLITLALNKKMFYWGQNLLYDHHPKFPGAISDPYTGKPLVKWQRSPAPPAVVAP</sequence>
<feature type="signal peptide" evidence="1">
    <location>
        <begin position="1"/>
        <end position="18"/>
    </location>
</feature>
<accession>A0ABW5DTB0</accession>
<gene>
    <name evidence="2" type="ORF">ACFSM5_15595</name>
</gene>
<feature type="chain" id="PRO_5046008523" description="Lipoprotein" evidence="1">
    <location>
        <begin position="19"/>
        <end position="250"/>
    </location>
</feature>
<comment type="caution">
    <text evidence="2">The sequence shown here is derived from an EMBL/GenBank/DDBJ whole genome shotgun (WGS) entry which is preliminary data.</text>
</comment>
<keyword evidence="1" id="KW-0732">Signal</keyword>
<organism evidence="2 3">
    <name type="scientific">Lacibacterium aquatile</name>
    <dbReference type="NCBI Taxonomy" id="1168082"/>
    <lineage>
        <taxon>Bacteria</taxon>
        <taxon>Pseudomonadati</taxon>
        <taxon>Pseudomonadota</taxon>
        <taxon>Alphaproteobacteria</taxon>
        <taxon>Rhodospirillales</taxon>
        <taxon>Rhodospirillaceae</taxon>
    </lineage>
</organism>
<dbReference type="EMBL" id="JBHUIP010000013">
    <property type="protein sequence ID" value="MFD2264327.1"/>
    <property type="molecule type" value="Genomic_DNA"/>
</dbReference>